<gene>
    <name evidence="6" type="ORF">AUEXF2481DRAFT_79059</name>
</gene>
<dbReference type="SMART" id="SM00906">
    <property type="entry name" value="Fungal_trans"/>
    <property type="match status" value="1"/>
</dbReference>
<evidence type="ECO:0000313" key="6">
    <source>
        <dbReference type="EMBL" id="KEQ96701.1"/>
    </source>
</evidence>
<dbReference type="Pfam" id="PF00172">
    <property type="entry name" value="Zn_clus"/>
    <property type="match status" value="1"/>
</dbReference>
<feature type="compositionally biased region" description="Polar residues" evidence="4">
    <location>
        <begin position="105"/>
        <end position="126"/>
    </location>
</feature>
<evidence type="ECO:0000256" key="3">
    <source>
        <dbReference type="ARBA" id="ARBA00023242"/>
    </source>
</evidence>
<dbReference type="AlphaFoldDB" id="A0A074ZDF0"/>
<dbReference type="InterPro" id="IPR050613">
    <property type="entry name" value="Sec_Metabolite_Reg"/>
</dbReference>
<dbReference type="PROSITE" id="PS50048">
    <property type="entry name" value="ZN2_CY6_FUNGAL_2"/>
    <property type="match status" value="1"/>
</dbReference>
<dbReference type="PANTHER" id="PTHR31001:SF49">
    <property type="entry name" value="ZN(II)2CYS6 TRANSCRIPTION FACTOR (EUROFUNG)"/>
    <property type="match status" value="1"/>
</dbReference>
<accession>A0A074ZDF0</accession>
<dbReference type="PROSITE" id="PS00463">
    <property type="entry name" value="ZN2_CY6_FUNGAL_1"/>
    <property type="match status" value="1"/>
</dbReference>
<evidence type="ECO:0000256" key="1">
    <source>
        <dbReference type="ARBA" id="ARBA00004123"/>
    </source>
</evidence>
<dbReference type="GO" id="GO:0006351">
    <property type="term" value="P:DNA-templated transcription"/>
    <property type="evidence" value="ECO:0007669"/>
    <property type="project" value="InterPro"/>
</dbReference>
<organism evidence="6 7">
    <name type="scientific">Aureobasidium subglaciale (strain EXF-2481)</name>
    <name type="common">Aureobasidium pullulans var. subglaciale</name>
    <dbReference type="NCBI Taxonomy" id="1043005"/>
    <lineage>
        <taxon>Eukaryota</taxon>
        <taxon>Fungi</taxon>
        <taxon>Dikarya</taxon>
        <taxon>Ascomycota</taxon>
        <taxon>Pezizomycotina</taxon>
        <taxon>Dothideomycetes</taxon>
        <taxon>Dothideomycetidae</taxon>
        <taxon>Dothideales</taxon>
        <taxon>Saccotheciaceae</taxon>
        <taxon>Aureobasidium</taxon>
    </lineage>
</organism>
<dbReference type="Pfam" id="PF04082">
    <property type="entry name" value="Fungal_trans"/>
    <property type="match status" value="1"/>
</dbReference>
<dbReference type="GeneID" id="25371501"/>
<evidence type="ECO:0000256" key="2">
    <source>
        <dbReference type="ARBA" id="ARBA00022723"/>
    </source>
</evidence>
<dbReference type="GO" id="GO:0003677">
    <property type="term" value="F:DNA binding"/>
    <property type="evidence" value="ECO:0007669"/>
    <property type="project" value="InterPro"/>
</dbReference>
<keyword evidence="2" id="KW-0479">Metal-binding</keyword>
<dbReference type="SUPFAM" id="SSF57701">
    <property type="entry name" value="Zn2/Cys6 DNA-binding domain"/>
    <property type="match status" value="1"/>
</dbReference>
<dbReference type="GO" id="GO:0008270">
    <property type="term" value="F:zinc ion binding"/>
    <property type="evidence" value="ECO:0007669"/>
    <property type="project" value="InterPro"/>
</dbReference>
<dbReference type="Gene3D" id="4.10.240.10">
    <property type="entry name" value="Zn(2)-C6 fungal-type DNA-binding domain"/>
    <property type="match status" value="1"/>
</dbReference>
<evidence type="ECO:0000256" key="4">
    <source>
        <dbReference type="SAM" id="MobiDB-lite"/>
    </source>
</evidence>
<feature type="region of interest" description="Disordered" evidence="4">
    <location>
        <begin position="82"/>
        <end position="159"/>
    </location>
</feature>
<proteinExistence type="predicted"/>
<dbReference type="CDD" id="cd00067">
    <property type="entry name" value="GAL4"/>
    <property type="match status" value="1"/>
</dbReference>
<dbReference type="GO" id="GO:0005634">
    <property type="term" value="C:nucleus"/>
    <property type="evidence" value="ECO:0007669"/>
    <property type="project" value="UniProtKB-SubCell"/>
</dbReference>
<comment type="subcellular location">
    <subcellularLocation>
        <location evidence="1">Nucleus</location>
    </subcellularLocation>
</comment>
<feature type="compositionally biased region" description="Low complexity" evidence="4">
    <location>
        <begin position="82"/>
        <end position="104"/>
    </location>
</feature>
<keyword evidence="3" id="KW-0539">Nucleus</keyword>
<feature type="domain" description="Zn(2)-C6 fungal-type" evidence="5">
    <location>
        <begin position="21"/>
        <end position="52"/>
    </location>
</feature>
<keyword evidence="7" id="KW-1185">Reference proteome</keyword>
<reference evidence="6 7" key="1">
    <citation type="journal article" date="2014" name="BMC Genomics">
        <title>Genome sequencing of four Aureobasidium pullulans varieties: biotechnological potential, stress tolerance, and description of new species.</title>
        <authorList>
            <person name="Gostin Ar C."/>
            <person name="Ohm R.A."/>
            <person name="Kogej T."/>
            <person name="Sonjak S."/>
            <person name="Turk M."/>
            <person name="Zajc J."/>
            <person name="Zalar P."/>
            <person name="Grube M."/>
            <person name="Sun H."/>
            <person name="Han J."/>
            <person name="Sharma A."/>
            <person name="Chiniquy J."/>
            <person name="Ngan C.Y."/>
            <person name="Lipzen A."/>
            <person name="Barry K."/>
            <person name="Grigoriev I.V."/>
            <person name="Gunde-Cimerman N."/>
        </authorList>
    </citation>
    <scope>NUCLEOTIDE SEQUENCE [LARGE SCALE GENOMIC DNA]</scope>
    <source>
        <strain evidence="6 7">EXF-2481</strain>
    </source>
</reference>
<dbReference type="EMBL" id="KL584756">
    <property type="protein sequence ID" value="KEQ96701.1"/>
    <property type="molecule type" value="Genomic_DNA"/>
</dbReference>
<dbReference type="Proteomes" id="UP000030641">
    <property type="component" value="Unassembled WGS sequence"/>
</dbReference>
<dbReference type="PANTHER" id="PTHR31001">
    <property type="entry name" value="UNCHARACTERIZED TRANSCRIPTIONAL REGULATORY PROTEIN"/>
    <property type="match status" value="1"/>
</dbReference>
<dbReference type="InParanoid" id="A0A074ZDF0"/>
<dbReference type="InterPro" id="IPR001138">
    <property type="entry name" value="Zn2Cys6_DnaBD"/>
</dbReference>
<dbReference type="RefSeq" id="XP_013345073.1">
    <property type="nucleotide sequence ID" value="XM_013489619.1"/>
</dbReference>
<evidence type="ECO:0000313" key="7">
    <source>
        <dbReference type="Proteomes" id="UP000030641"/>
    </source>
</evidence>
<evidence type="ECO:0000259" key="5">
    <source>
        <dbReference type="PROSITE" id="PS50048"/>
    </source>
</evidence>
<dbReference type="STRING" id="1043005.A0A074ZDF0"/>
<dbReference type="InterPro" id="IPR007219">
    <property type="entry name" value="XnlR_reg_dom"/>
</dbReference>
<protein>
    <recommendedName>
        <fullName evidence="5">Zn(2)-C6 fungal-type domain-containing protein</fullName>
    </recommendedName>
</protein>
<sequence>MSNRESIEAHMKQKRARSQLSCTACRQGKLRCNRATPCDQCTKRGKEPSCSYLAPAAKSRSPQNVKGRIQHLEQLVVDLMNSRSSTSNGSNATSNGRTNSTATSIRESPTASQTEASHSNSHSSIGTDKAYPEVTPPYSSDDGNSPIRQHPPETSQLESFGHLRISKEGTSYVGSSHWATILDSISELKRDIEASEDEASEKDFDAWQNEEPLDIYDTGLPGLLRSPRRVTKAQLLSLLPARKEADGLVSTWFRAPHPYKSLIHAPQFQNEYRQFWRSPTSAPVMWIGLLYGMLGMASLFKIRALSNPNTSDVRAAIKQADIYHELSASAAVLGNYMTPKAYTIECLVLHVGSNRTNDFNDMWIVMSVIFRSALRMGYHRDPSHYGNISVLAGEMRRRVWHLLYMIDTLVSFQLGLPAMLRGVQSDTRPPHNLFDQDFSISSKILPSSRPSQEITPSSYGAAKFRICQVFALAADMSHATTVPSHSEIMHLDAKLEEAKAAVPPALQFQAIEYCITEDPESLMCRFNLELLYHKTKVVLHRRFLVATASQPAEPYSRASCIGSAMKTLAHHQAIYRASAPGGQLESVSWYMCSIGTHDFLLSSMIICLELSRQLNEQSDPLTDKIATREDMIAALEGSKQVWEEASGEDCFEPDFGVGRAGQTIENAALTEVRKACKAMAVMLDKVRKDQAQDNISAIAPSNPQSNDWPDMTMPTTISATLPADNNWPVLNQGSVPNDFSALGNMMDVSNDINWEMWDQQLFTQNQTVNLQQPDQFAWTVDDMLAASAPGFTAPDMIARGITQSILAVG</sequence>
<dbReference type="InterPro" id="IPR036864">
    <property type="entry name" value="Zn2-C6_fun-type_DNA-bd_sf"/>
</dbReference>
<dbReference type="HOGENOM" id="CLU_007426_4_0_1"/>
<name>A0A074ZDF0_AURSE</name>
<dbReference type="GO" id="GO:0000981">
    <property type="term" value="F:DNA-binding transcription factor activity, RNA polymerase II-specific"/>
    <property type="evidence" value="ECO:0007669"/>
    <property type="project" value="InterPro"/>
</dbReference>
<feature type="compositionally biased region" description="Polar residues" evidence="4">
    <location>
        <begin position="137"/>
        <end position="158"/>
    </location>
</feature>
<dbReference type="SMART" id="SM00066">
    <property type="entry name" value="GAL4"/>
    <property type="match status" value="1"/>
</dbReference>
<dbReference type="OMA" id="CAPCRNS"/>
<dbReference type="CDD" id="cd12148">
    <property type="entry name" value="fungal_TF_MHR"/>
    <property type="match status" value="1"/>
</dbReference>
<dbReference type="OrthoDB" id="9996127at2759"/>